<dbReference type="AlphaFoldDB" id="A0A7I7SC99"/>
<name>A0A7I7SC99_9MYCO</name>
<dbReference type="Gene3D" id="2.40.128.110">
    <property type="entry name" value="Lipid/polyisoprenoid-binding, YceI-like"/>
    <property type="match status" value="1"/>
</dbReference>
<dbReference type="Proteomes" id="UP000193577">
    <property type="component" value="Unassembled WGS sequence"/>
</dbReference>
<dbReference type="InterPro" id="IPR036761">
    <property type="entry name" value="TTHA0802/YceI-like_sf"/>
</dbReference>
<organism evidence="2 3">
    <name type="scientific">Mycolicibacillus koreensis</name>
    <dbReference type="NCBI Taxonomy" id="1069220"/>
    <lineage>
        <taxon>Bacteria</taxon>
        <taxon>Bacillati</taxon>
        <taxon>Actinomycetota</taxon>
        <taxon>Actinomycetes</taxon>
        <taxon>Mycobacteriales</taxon>
        <taxon>Mycobacteriaceae</taxon>
        <taxon>Mycolicibacillus</taxon>
    </lineage>
</organism>
<comment type="similarity">
    <text evidence="1">Belongs to the UPF0312 family.</text>
</comment>
<reference evidence="2 3" key="1">
    <citation type="submission" date="2017-04" db="EMBL/GenBank/DDBJ databases">
        <title>The new phylogeny of genus Mycobacterium.</title>
        <authorList>
            <person name="Tortoli E."/>
            <person name="Trovato A."/>
            <person name="Cirillo D.M."/>
        </authorList>
    </citation>
    <scope>NUCLEOTIDE SEQUENCE [LARGE SCALE GENOMIC DNA]</scope>
    <source>
        <strain evidence="2 3">KCTC 19819</strain>
    </source>
</reference>
<evidence type="ECO:0000313" key="3">
    <source>
        <dbReference type="Proteomes" id="UP000193577"/>
    </source>
</evidence>
<keyword evidence="3" id="KW-1185">Reference proteome</keyword>
<dbReference type="RefSeq" id="WP_085303026.1">
    <property type="nucleotide sequence ID" value="NZ_AP022594.1"/>
</dbReference>
<evidence type="ECO:0000256" key="1">
    <source>
        <dbReference type="ARBA" id="ARBA00008812"/>
    </source>
</evidence>
<comment type="caution">
    <text evidence="2">The sequence shown here is derived from an EMBL/GenBank/DDBJ whole genome shotgun (WGS) entry which is preliminary data.</text>
</comment>
<dbReference type="Pfam" id="PF04264">
    <property type="entry name" value="YceI"/>
    <property type="match status" value="1"/>
</dbReference>
<dbReference type="SMART" id="SM00867">
    <property type="entry name" value="YceI"/>
    <property type="match status" value="1"/>
</dbReference>
<protein>
    <submittedName>
        <fullName evidence="2">Uncharacterized protein</fullName>
    </submittedName>
</protein>
<sequence length="190" mass="20054">MATTTWTLHAGDDPANTLTLRTGVAGRAARMGHRLTLTMASWQITVDSDGERPVSAAVIVDVDSLAVRSGEGGLTPLSGPEKAMVRTNALKTLNAKKFPTVEFRPETITHDADGGDGGVYALRGPLTVHGVSRPIEVAVTVSDNGDHWELSTHSEVSQAAHHIKPYSMAMGAMKVADSVGVEFSARLPKS</sequence>
<evidence type="ECO:0000313" key="2">
    <source>
        <dbReference type="EMBL" id="OSC34600.1"/>
    </source>
</evidence>
<dbReference type="OrthoDB" id="3724977at2"/>
<dbReference type="SUPFAM" id="SSF101874">
    <property type="entry name" value="YceI-like"/>
    <property type="match status" value="1"/>
</dbReference>
<dbReference type="EMBL" id="NCXO01000009">
    <property type="protein sequence ID" value="OSC34600.1"/>
    <property type="molecule type" value="Genomic_DNA"/>
</dbReference>
<accession>A0A7I7SC99</accession>
<proteinExistence type="inferred from homology"/>
<gene>
    <name evidence="2" type="ORF">B8W67_06420</name>
</gene>
<dbReference type="InterPro" id="IPR007372">
    <property type="entry name" value="Lipid/polyisoprenoid-bd_YceI"/>
</dbReference>